<dbReference type="AlphaFoldDB" id="A0AA42CA63"/>
<dbReference type="SUPFAM" id="SSF52540">
    <property type="entry name" value="P-loop containing nucleoside triphosphate hydrolases"/>
    <property type="match status" value="1"/>
</dbReference>
<comment type="caution">
    <text evidence="3">The sequence shown here is derived from an EMBL/GenBank/DDBJ whole genome shotgun (WGS) entry which is preliminary data.</text>
</comment>
<dbReference type="PANTHER" id="PTHR33295:SF20">
    <property type="entry name" value="ATPASE"/>
    <property type="match status" value="1"/>
</dbReference>
<dbReference type="InterPro" id="IPR027417">
    <property type="entry name" value="P-loop_NTPase"/>
</dbReference>
<dbReference type="InterPro" id="IPR025420">
    <property type="entry name" value="DUF4143"/>
</dbReference>
<keyword evidence="3" id="KW-0067">ATP-binding</keyword>
<feature type="domain" description="AAA" evidence="1">
    <location>
        <begin position="38"/>
        <end position="166"/>
    </location>
</feature>
<gene>
    <name evidence="3" type="ORF">N2K84_10090</name>
</gene>
<keyword evidence="3" id="KW-0547">Nucleotide-binding</keyword>
<organism evidence="3 4">
    <name type="scientific">Gaoshiqia sediminis</name>
    <dbReference type="NCBI Taxonomy" id="2986998"/>
    <lineage>
        <taxon>Bacteria</taxon>
        <taxon>Pseudomonadati</taxon>
        <taxon>Bacteroidota</taxon>
        <taxon>Bacteroidia</taxon>
        <taxon>Marinilabiliales</taxon>
        <taxon>Prolixibacteraceae</taxon>
        <taxon>Gaoshiqia</taxon>
    </lineage>
</organism>
<proteinExistence type="predicted"/>
<name>A0AA42CA63_9BACT</name>
<protein>
    <submittedName>
        <fullName evidence="3">ATP-binding protein</fullName>
    </submittedName>
</protein>
<dbReference type="GO" id="GO:0005524">
    <property type="term" value="F:ATP binding"/>
    <property type="evidence" value="ECO:0007669"/>
    <property type="project" value="UniProtKB-KW"/>
</dbReference>
<dbReference type="Gene3D" id="3.40.50.300">
    <property type="entry name" value="P-loop containing nucleotide triphosphate hydrolases"/>
    <property type="match status" value="1"/>
</dbReference>
<dbReference type="EMBL" id="JAPAAF010000012">
    <property type="protein sequence ID" value="MCW0483080.1"/>
    <property type="molecule type" value="Genomic_DNA"/>
</dbReference>
<dbReference type="PANTHER" id="PTHR33295">
    <property type="entry name" value="ATPASE"/>
    <property type="match status" value="1"/>
</dbReference>
<accession>A0AA42CA63</accession>
<evidence type="ECO:0000313" key="3">
    <source>
        <dbReference type="EMBL" id="MCW0483080.1"/>
    </source>
</evidence>
<reference evidence="3" key="1">
    <citation type="submission" date="2022-10" db="EMBL/GenBank/DDBJ databases">
        <title>Gaoshiqiia sediminis gen. nov., sp. nov., isolated from coastal sediment.</title>
        <authorList>
            <person name="Yu W.X."/>
            <person name="Mu D.S."/>
            <person name="Du J.Z."/>
            <person name="Liang Y.Q."/>
        </authorList>
    </citation>
    <scope>NUCLEOTIDE SEQUENCE</scope>
    <source>
        <strain evidence="3">A06</strain>
    </source>
</reference>
<evidence type="ECO:0000259" key="2">
    <source>
        <dbReference type="Pfam" id="PF13635"/>
    </source>
</evidence>
<keyword evidence="4" id="KW-1185">Reference proteome</keyword>
<evidence type="ECO:0000259" key="1">
    <source>
        <dbReference type="Pfam" id="PF13173"/>
    </source>
</evidence>
<evidence type="ECO:0000313" key="4">
    <source>
        <dbReference type="Proteomes" id="UP001163821"/>
    </source>
</evidence>
<dbReference type="InterPro" id="IPR041682">
    <property type="entry name" value="AAA_14"/>
</dbReference>
<feature type="domain" description="DUF4143" evidence="2">
    <location>
        <begin position="214"/>
        <end position="361"/>
    </location>
</feature>
<dbReference type="RefSeq" id="WP_282591682.1">
    <property type="nucleotide sequence ID" value="NZ_JAPAAF010000012.1"/>
</dbReference>
<dbReference type="SUPFAM" id="SSF52980">
    <property type="entry name" value="Restriction endonuclease-like"/>
    <property type="match status" value="1"/>
</dbReference>
<dbReference type="Proteomes" id="UP001163821">
    <property type="component" value="Unassembled WGS sequence"/>
</dbReference>
<dbReference type="InterPro" id="IPR011335">
    <property type="entry name" value="Restrct_endonuc-II-like"/>
</dbReference>
<dbReference type="Pfam" id="PF13635">
    <property type="entry name" value="DUF4143"/>
    <property type="match status" value="1"/>
</dbReference>
<dbReference type="Pfam" id="PF13173">
    <property type="entry name" value="AAA_14"/>
    <property type="match status" value="1"/>
</dbReference>
<sequence length="415" mass="47876">MTKYSIFDCLSLINTMKLYITREIYKKRIDRYIGKELIKVLIGQRRVGKSYLLFQAMDSIRERFQNPNIIYINLELNEYEKLNTSTALYDYVKSKSIDGGLNFLMIDEIQVVPEFEKALRSLLAEGGFDIYCTGSNANILSGELGTFLGGRYVEIPVHTLNYPEFLVFHRLENTVDSLNQYLKYGGLPYLIHLDLTDETVFDYLKNISQSILFRDVVSRFEVRNVDFLNRLIRYLANETGNLISARGISKFLKSQNVSISINAILNYLNYLTTAMLIAGVQRSDIQGKKVFEVGEKYYFNDIGLRNSIAGFSPFDLGQIIENAVYLHLRTIGYDVLVGKQQEKEIDFIAERKGEKVYIQVALRITEKQTMDREFGNLLAIKDNYPKYVVTLDEYSGSSFEGIKHIPLRQFLTEFV</sequence>